<evidence type="ECO:0000256" key="4">
    <source>
        <dbReference type="ARBA" id="ARBA00022723"/>
    </source>
</evidence>
<comment type="similarity">
    <text evidence="2">Belongs to the cytochrome P450 family.</text>
</comment>
<organism evidence="8 9">
    <name type="scientific">Gnomoniopsis smithogilvyi</name>
    <dbReference type="NCBI Taxonomy" id="1191159"/>
    <lineage>
        <taxon>Eukaryota</taxon>
        <taxon>Fungi</taxon>
        <taxon>Dikarya</taxon>
        <taxon>Ascomycota</taxon>
        <taxon>Pezizomycotina</taxon>
        <taxon>Sordariomycetes</taxon>
        <taxon>Sordariomycetidae</taxon>
        <taxon>Diaporthales</taxon>
        <taxon>Gnomoniaceae</taxon>
        <taxon>Gnomoniopsis</taxon>
    </lineage>
</organism>
<evidence type="ECO:0008006" key="10">
    <source>
        <dbReference type="Google" id="ProtNLM"/>
    </source>
</evidence>
<dbReference type="GO" id="GO:0016705">
    <property type="term" value="F:oxidoreductase activity, acting on paired donors, with incorporation or reduction of molecular oxygen"/>
    <property type="evidence" value="ECO:0007669"/>
    <property type="project" value="InterPro"/>
</dbReference>
<name>A0A9W9CWG1_9PEZI</name>
<protein>
    <recommendedName>
        <fullName evidence="10">Cytochrome P450</fullName>
    </recommendedName>
</protein>
<comment type="cofactor">
    <cofactor evidence="1 7">
        <name>heme</name>
        <dbReference type="ChEBI" id="CHEBI:30413"/>
    </cofactor>
</comment>
<keyword evidence="9" id="KW-1185">Reference proteome</keyword>
<keyword evidence="6" id="KW-0560">Oxidoreductase</keyword>
<accession>A0A9W9CWG1</accession>
<dbReference type="SUPFAM" id="SSF48264">
    <property type="entry name" value="Cytochrome P450"/>
    <property type="match status" value="1"/>
</dbReference>
<dbReference type="InterPro" id="IPR050529">
    <property type="entry name" value="CYP450_sterol_14alpha_dmase"/>
</dbReference>
<dbReference type="GO" id="GO:0020037">
    <property type="term" value="F:heme binding"/>
    <property type="evidence" value="ECO:0007669"/>
    <property type="project" value="InterPro"/>
</dbReference>
<evidence type="ECO:0000256" key="6">
    <source>
        <dbReference type="ARBA" id="ARBA00023033"/>
    </source>
</evidence>
<keyword evidence="5 7" id="KW-0408">Iron</keyword>
<evidence type="ECO:0000256" key="3">
    <source>
        <dbReference type="ARBA" id="ARBA00022617"/>
    </source>
</evidence>
<comment type="caution">
    <text evidence="8">The sequence shown here is derived from an EMBL/GenBank/DDBJ whole genome shotgun (WGS) entry which is preliminary data.</text>
</comment>
<dbReference type="PANTHER" id="PTHR24304">
    <property type="entry name" value="CYTOCHROME P450 FAMILY 7"/>
    <property type="match status" value="1"/>
</dbReference>
<keyword evidence="3 7" id="KW-0349">Heme</keyword>
<gene>
    <name evidence="8" type="ORF">N0V93_004728</name>
</gene>
<evidence type="ECO:0000313" key="9">
    <source>
        <dbReference type="Proteomes" id="UP001140453"/>
    </source>
</evidence>
<dbReference type="PRINTS" id="PR00465">
    <property type="entry name" value="EP450IV"/>
</dbReference>
<evidence type="ECO:0000256" key="7">
    <source>
        <dbReference type="PIRSR" id="PIRSR602403-1"/>
    </source>
</evidence>
<feature type="binding site" description="axial binding residue" evidence="7">
    <location>
        <position position="377"/>
    </location>
    <ligand>
        <name>heme</name>
        <dbReference type="ChEBI" id="CHEBI:30413"/>
    </ligand>
    <ligandPart>
        <name>Fe</name>
        <dbReference type="ChEBI" id="CHEBI:18248"/>
    </ligandPart>
</feature>
<dbReference type="Proteomes" id="UP001140453">
    <property type="component" value="Unassembled WGS sequence"/>
</dbReference>
<reference evidence="8" key="1">
    <citation type="submission" date="2022-10" db="EMBL/GenBank/DDBJ databases">
        <title>Tapping the CABI collections for fungal endophytes: first genome assemblies for Collariella, Neodidymelliopsis, Ascochyta clinopodiicola, Didymella pomorum, Didymosphaeria variabile, Neocosmospora piperis and Neocucurbitaria cava.</title>
        <authorList>
            <person name="Hill R."/>
        </authorList>
    </citation>
    <scope>NUCLEOTIDE SEQUENCE</scope>
    <source>
        <strain evidence="8">IMI 355082</strain>
    </source>
</reference>
<dbReference type="GO" id="GO:0004497">
    <property type="term" value="F:monooxygenase activity"/>
    <property type="evidence" value="ECO:0007669"/>
    <property type="project" value="UniProtKB-KW"/>
</dbReference>
<dbReference type="GO" id="GO:0005506">
    <property type="term" value="F:iron ion binding"/>
    <property type="evidence" value="ECO:0007669"/>
    <property type="project" value="InterPro"/>
</dbReference>
<dbReference type="PANTHER" id="PTHR24304:SF2">
    <property type="entry name" value="24-HYDROXYCHOLESTEROL 7-ALPHA-HYDROXYLASE"/>
    <property type="match status" value="1"/>
</dbReference>
<dbReference type="InterPro" id="IPR036396">
    <property type="entry name" value="Cyt_P450_sf"/>
</dbReference>
<dbReference type="Gene3D" id="1.10.630.10">
    <property type="entry name" value="Cytochrome P450"/>
    <property type="match status" value="1"/>
</dbReference>
<evidence type="ECO:0000256" key="5">
    <source>
        <dbReference type="ARBA" id="ARBA00023004"/>
    </source>
</evidence>
<proteinExistence type="inferred from homology"/>
<dbReference type="EMBL" id="JAPEVB010000003">
    <property type="protein sequence ID" value="KAJ4391113.1"/>
    <property type="molecule type" value="Genomic_DNA"/>
</dbReference>
<evidence type="ECO:0000313" key="8">
    <source>
        <dbReference type="EMBL" id="KAJ4391113.1"/>
    </source>
</evidence>
<dbReference type="InterPro" id="IPR002403">
    <property type="entry name" value="Cyt_P450_E_grp-IV"/>
</dbReference>
<dbReference type="AlphaFoldDB" id="A0A9W9CWG1"/>
<keyword evidence="4 7" id="KW-0479">Metal-binding</keyword>
<dbReference type="InterPro" id="IPR001128">
    <property type="entry name" value="Cyt_P450"/>
</dbReference>
<dbReference type="OrthoDB" id="1055148at2759"/>
<keyword evidence="6" id="KW-0503">Monooxygenase</keyword>
<evidence type="ECO:0000256" key="1">
    <source>
        <dbReference type="ARBA" id="ARBA00001971"/>
    </source>
</evidence>
<sequence>MILEATRSNTTSGSGSGNFSFFLGKKHVVGIAGSVESRSNFFENKDMSLMIGTAELLTCLPLTKGDVERFGAFFVKSMATLLKRDNFVRNLHLLTGDARRMCENLMAAEVVNEAGWRIMNPFDEEVAENTALGDYTLRVFHDLEQRNSTVKVYLPWFPAPGHYLRMWDGFRLYRVFQRILKQRLKAGLKCNDAFQTLIDSGAGVKDITGFVINALFGGQVNTGVNAAWLPIFLAITPEWKARAVAEVDQVISRYRSSAGQKPSDVLDTLSIDVWQNEFPLLVDCCLRESVRLTIRGAAVRKNETGVDVVLENFQGGDSTEVISDGSYATFLLSLVHFNPDIYPEPTRFDPGRYTSERAEDKRLPYSFLGWGAGRHPCLGTRFAKLEITLIMAYLFALFEFELAKDACGGPATNGPPLQTHNAHFASRPVEPVYLRFKPRPGAFD</sequence>
<evidence type="ECO:0000256" key="2">
    <source>
        <dbReference type="ARBA" id="ARBA00010617"/>
    </source>
</evidence>
<dbReference type="Pfam" id="PF00067">
    <property type="entry name" value="p450"/>
    <property type="match status" value="1"/>
</dbReference>